<dbReference type="SMART" id="SM00088">
    <property type="entry name" value="PINT"/>
    <property type="match status" value="1"/>
</dbReference>
<evidence type="ECO:0000256" key="1">
    <source>
        <dbReference type="ARBA" id="ARBA00006207"/>
    </source>
</evidence>
<dbReference type="PANTHER" id="PTHR10539">
    <property type="entry name" value="26S PROTEASOME NON-ATPASE REGULATORY SUBUNIT 13"/>
    <property type="match status" value="1"/>
</dbReference>
<accession>A0A1Y2DN98</accession>
<reference evidence="4 5" key="1">
    <citation type="submission" date="2016-07" db="EMBL/GenBank/DDBJ databases">
        <title>Pervasive Adenine N6-methylation of Active Genes in Fungi.</title>
        <authorList>
            <consortium name="DOE Joint Genome Institute"/>
            <person name="Mondo S.J."/>
            <person name="Dannebaum R.O."/>
            <person name="Kuo R.C."/>
            <person name="Labutti K."/>
            <person name="Haridas S."/>
            <person name="Kuo A."/>
            <person name="Salamov A."/>
            <person name="Ahrendt S.R."/>
            <person name="Lipzen A."/>
            <person name="Sullivan W."/>
            <person name="Andreopoulos W.B."/>
            <person name="Clum A."/>
            <person name="Lindquist E."/>
            <person name="Daum C."/>
            <person name="Ramamoorthy G.K."/>
            <person name="Gryganskyi A."/>
            <person name="Culley D."/>
            <person name="Magnuson J.K."/>
            <person name="James T.Y."/>
            <person name="O'Malley M.A."/>
            <person name="Stajich J.E."/>
            <person name="Spatafora J.W."/>
            <person name="Visel A."/>
            <person name="Grigoriev I.V."/>
        </authorList>
    </citation>
    <scope>NUCLEOTIDE SEQUENCE [LARGE SCALE GENOMIC DNA]</scope>
    <source>
        <strain evidence="4 5">CBS 129021</strain>
    </source>
</reference>
<dbReference type="FunCoup" id="A0A1Y2DN98">
    <property type="interactions" value="1340"/>
</dbReference>
<dbReference type="Pfam" id="PF01399">
    <property type="entry name" value="PCI"/>
    <property type="match status" value="1"/>
</dbReference>
<dbReference type="GO" id="GO:0006511">
    <property type="term" value="P:ubiquitin-dependent protein catabolic process"/>
    <property type="evidence" value="ECO:0007669"/>
    <property type="project" value="TreeGrafter"/>
</dbReference>
<comment type="caution">
    <text evidence="4">The sequence shown here is derived from an EMBL/GenBank/DDBJ whole genome shotgun (WGS) entry which is preliminary data.</text>
</comment>
<dbReference type="GO" id="GO:0005829">
    <property type="term" value="C:cytosol"/>
    <property type="evidence" value="ECO:0007669"/>
    <property type="project" value="TreeGrafter"/>
</dbReference>
<dbReference type="GO" id="GO:0008541">
    <property type="term" value="C:proteasome regulatory particle, lid subcomplex"/>
    <property type="evidence" value="ECO:0007669"/>
    <property type="project" value="TreeGrafter"/>
</dbReference>
<protein>
    <recommendedName>
        <fullName evidence="3">PCI domain-containing protein</fullName>
    </recommendedName>
</protein>
<dbReference type="AlphaFoldDB" id="A0A1Y2DN98"/>
<feature type="domain" description="PCI" evidence="3">
    <location>
        <begin position="175"/>
        <end position="341"/>
    </location>
</feature>
<gene>
    <name evidence="4" type="ORF">BCR38DRAFT_374323</name>
</gene>
<dbReference type="OrthoDB" id="1093at2759"/>
<dbReference type="InterPro" id="IPR054179">
    <property type="entry name" value="PSD13_N"/>
</dbReference>
<dbReference type="InParanoid" id="A0A1Y2DN98"/>
<dbReference type="Pfam" id="PF18261">
    <property type="entry name" value="Rpn9_C"/>
    <property type="match status" value="1"/>
</dbReference>
<dbReference type="InterPro" id="IPR035298">
    <property type="entry name" value="PSMD13"/>
</dbReference>
<evidence type="ECO:0000259" key="3">
    <source>
        <dbReference type="PROSITE" id="PS50250"/>
    </source>
</evidence>
<sequence>MNVDTIADFLAEQQDATPEELQSIVIQFENLWERKLWHQLTDALVQFFEHPASEPQRLQFYKIFILKFADKINQLKLVDLGLKAAVACRDSEERLTFLQDLAKKVDNENSQDAFVYATVAVASINIECQDLDGARKDLDNAEKILEGFDSVETKVHAAFYQTNAGYFQVKQEFASYYRNALLYLACIDIRVLTLDEQKARAYELGMAALVSDSIYNFGELLQHPILAALTGEVAWLRELLLAFNRGDLGAYDVLSGHIASNALLKEHSTEIRQKTYLAALTEAVFRRPPHQRAMSFGQISADTKVKTDEIEHLVMKALSLGLVRGTIDEVGELVNFTWVQPRVLDMTQIASMGARLGEWGENVNKLGNWIEATGQDIWAP</sequence>
<keyword evidence="5" id="KW-1185">Reference proteome</keyword>
<dbReference type="PROSITE" id="PS50250">
    <property type="entry name" value="PCI"/>
    <property type="match status" value="1"/>
</dbReference>
<keyword evidence="2" id="KW-0647">Proteasome</keyword>
<dbReference type="GeneID" id="63773533"/>
<dbReference type="PANTHER" id="PTHR10539:SF0">
    <property type="entry name" value="26S PROTEASOME NON-ATPASE REGULATORY SUBUNIT 13"/>
    <property type="match status" value="1"/>
</dbReference>
<dbReference type="InterPro" id="IPR000717">
    <property type="entry name" value="PCI_dom"/>
</dbReference>
<dbReference type="GO" id="GO:0005634">
    <property type="term" value="C:nucleus"/>
    <property type="evidence" value="ECO:0007669"/>
    <property type="project" value="TreeGrafter"/>
</dbReference>
<organism evidence="4 5">
    <name type="scientific">Pseudomassariella vexata</name>
    <dbReference type="NCBI Taxonomy" id="1141098"/>
    <lineage>
        <taxon>Eukaryota</taxon>
        <taxon>Fungi</taxon>
        <taxon>Dikarya</taxon>
        <taxon>Ascomycota</taxon>
        <taxon>Pezizomycotina</taxon>
        <taxon>Sordariomycetes</taxon>
        <taxon>Xylariomycetidae</taxon>
        <taxon>Amphisphaeriales</taxon>
        <taxon>Pseudomassariaceae</taxon>
        <taxon>Pseudomassariella</taxon>
    </lineage>
</organism>
<name>A0A1Y2DN98_9PEZI</name>
<dbReference type="Pfam" id="PF22037">
    <property type="entry name" value="PSD13_N"/>
    <property type="match status" value="1"/>
</dbReference>
<dbReference type="RefSeq" id="XP_040712947.1">
    <property type="nucleotide sequence ID" value="XM_040857321.1"/>
</dbReference>
<dbReference type="SUPFAM" id="SSF46785">
    <property type="entry name" value="Winged helix' DNA-binding domain"/>
    <property type="match status" value="1"/>
</dbReference>
<dbReference type="GO" id="GO:0005198">
    <property type="term" value="F:structural molecule activity"/>
    <property type="evidence" value="ECO:0007669"/>
    <property type="project" value="TreeGrafter"/>
</dbReference>
<evidence type="ECO:0000313" key="5">
    <source>
        <dbReference type="Proteomes" id="UP000193689"/>
    </source>
</evidence>
<evidence type="ECO:0000313" key="4">
    <source>
        <dbReference type="EMBL" id="ORY60720.1"/>
    </source>
</evidence>
<comment type="similarity">
    <text evidence="1">Belongs to the proteasome subunit S11 family.</text>
</comment>
<dbReference type="InterPro" id="IPR040798">
    <property type="entry name" value="Rpn9_C"/>
</dbReference>
<dbReference type="InterPro" id="IPR036390">
    <property type="entry name" value="WH_DNA-bd_sf"/>
</dbReference>
<dbReference type="EMBL" id="MCFJ01000011">
    <property type="protein sequence ID" value="ORY60720.1"/>
    <property type="molecule type" value="Genomic_DNA"/>
</dbReference>
<dbReference type="STRING" id="1141098.A0A1Y2DN98"/>
<proteinExistence type="inferred from homology"/>
<evidence type="ECO:0000256" key="2">
    <source>
        <dbReference type="ARBA" id="ARBA00022942"/>
    </source>
</evidence>
<dbReference type="Proteomes" id="UP000193689">
    <property type="component" value="Unassembled WGS sequence"/>
</dbReference>